<dbReference type="AlphaFoldDB" id="A0AAF0BW36"/>
<organism evidence="2 3">
    <name type="scientific">Iamia majanohamensis</name>
    <dbReference type="NCBI Taxonomy" id="467976"/>
    <lineage>
        <taxon>Bacteria</taxon>
        <taxon>Bacillati</taxon>
        <taxon>Actinomycetota</taxon>
        <taxon>Acidimicrobiia</taxon>
        <taxon>Acidimicrobiales</taxon>
        <taxon>Iamiaceae</taxon>
        <taxon>Iamia</taxon>
    </lineage>
</organism>
<gene>
    <name evidence="2" type="ORF">PO878_01490</name>
</gene>
<evidence type="ECO:0000313" key="2">
    <source>
        <dbReference type="EMBL" id="WCO67390.1"/>
    </source>
</evidence>
<dbReference type="Proteomes" id="UP001216390">
    <property type="component" value="Chromosome"/>
</dbReference>
<proteinExistence type="predicted"/>
<keyword evidence="3" id="KW-1185">Reference proteome</keyword>
<accession>A0AAF0BW36</accession>
<dbReference type="RefSeq" id="WP_272736912.1">
    <property type="nucleotide sequence ID" value="NZ_CP116942.1"/>
</dbReference>
<name>A0AAF0BW36_9ACTN</name>
<protein>
    <submittedName>
        <fullName evidence="2">Uncharacterized protein</fullName>
    </submittedName>
</protein>
<dbReference type="KEGG" id="ima:PO878_01490"/>
<evidence type="ECO:0000256" key="1">
    <source>
        <dbReference type="SAM" id="MobiDB-lite"/>
    </source>
</evidence>
<reference evidence="2" key="1">
    <citation type="submission" date="2023-01" db="EMBL/GenBank/DDBJ databases">
        <title>The diversity of Class Acidimicrobiia in South China Sea sediment environments and the proposal of Iamia marina sp. nov., a novel species of the genus Iamia.</title>
        <authorList>
            <person name="He Y."/>
            <person name="Tian X."/>
        </authorList>
    </citation>
    <scope>NUCLEOTIDE SEQUENCE</scope>
    <source>
        <strain evidence="2">DSM 19957</strain>
    </source>
</reference>
<dbReference type="EMBL" id="CP116942">
    <property type="protein sequence ID" value="WCO67390.1"/>
    <property type="molecule type" value="Genomic_DNA"/>
</dbReference>
<feature type="region of interest" description="Disordered" evidence="1">
    <location>
        <begin position="1"/>
        <end position="52"/>
    </location>
</feature>
<sequence>MPDGGAEPTTPVTDLPPVPAGPATARVEWPQDRGTASAELDDQPSGCRAVPGDAGTTLVVELGDPDVAGTARTADRLRLEVGPLARPDGAEPDSGYLATVQRLELVISGGDPPAGSEAIGTIASVDADLTHLRLPLADGSVAITCEP</sequence>
<evidence type="ECO:0000313" key="3">
    <source>
        <dbReference type="Proteomes" id="UP001216390"/>
    </source>
</evidence>